<feature type="region of interest" description="Disordered" evidence="1">
    <location>
        <begin position="78"/>
        <end position="114"/>
    </location>
</feature>
<reference evidence="2 3" key="1">
    <citation type="submission" date="2021-06" db="EMBL/GenBank/DDBJ databases">
        <title>Caerostris extrusa draft genome.</title>
        <authorList>
            <person name="Kono N."/>
            <person name="Arakawa K."/>
        </authorList>
    </citation>
    <scope>NUCLEOTIDE SEQUENCE [LARGE SCALE GENOMIC DNA]</scope>
</reference>
<dbReference type="EMBL" id="BPLR01006852">
    <property type="protein sequence ID" value="GIY12793.1"/>
    <property type="molecule type" value="Genomic_DNA"/>
</dbReference>
<proteinExistence type="predicted"/>
<dbReference type="AlphaFoldDB" id="A0AAV4QT16"/>
<name>A0AAV4QT16_CAEEX</name>
<comment type="caution">
    <text evidence="2">The sequence shown here is derived from an EMBL/GenBank/DDBJ whole genome shotgun (WGS) entry which is preliminary data.</text>
</comment>
<evidence type="ECO:0000313" key="2">
    <source>
        <dbReference type="EMBL" id="GIY12793.1"/>
    </source>
</evidence>
<sequence length="114" mass="12224">MGGNSLDHQNRGDAVFPGLWPSGSKPSTGLAKHAWLARSCDEVKRERAAGGTTVRQCDSEGNDVTCASLREPFDWPSGINAWGGRMEGERGKEGGGCAEADFSRDRKSNKQSLN</sequence>
<evidence type="ECO:0000256" key="1">
    <source>
        <dbReference type="SAM" id="MobiDB-lite"/>
    </source>
</evidence>
<accession>A0AAV4QT16</accession>
<evidence type="ECO:0000313" key="3">
    <source>
        <dbReference type="Proteomes" id="UP001054945"/>
    </source>
</evidence>
<keyword evidence="3" id="KW-1185">Reference proteome</keyword>
<gene>
    <name evidence="2" type="ORF">CEXT_85371</name>
</gene>
<protein>
    <submittedName>
        <fullName evidence="2">Uncharacterized protein</fullName>
    </submittedName>
</protein>
<organism evidence="2 3">
    <name type="scientific">Caerostris extrusa</name>
    <name type="common">Bark spider</name>
    <name type="synonym">Caerostris bankana</name>
    <dbReference type="NCBI Taxonomy" id="172846"/>
    <lineage>
        <taxon>Eukaryota</taxon>
        <taxon>Metazoa</taxon>
        <taxon>Ecdysozoa</taxon>
        <taxon>Arthropoda</taxon>
        <taxon>Chelicerata</taxon>
        <taxon>Arachnida</taxon>
        <taxon>Araneae</taxon>
        <taxon>Araneomorphae</taxon>
        <taxon>Entelegynae</taxon>
        <taxon>Araneoidea</taxon>
        <taxon>Araneidae</taxon>
        <taxon>Caerostris</taxon>
    </lineage>
</organism>
<feature type="region of interest" description="Disordered" evidence="1">
    <location>
        <begin position="1"/>
        <end position="28"/>
    </location>
</feature>
<dbReference type="Proteomes" id="UP001054945">
    <property type="component" value="Unassembled WGS sequence"/>
</dbReference>